<dbReference type="EMBL" id="VRTY01000003">
    <property type="protein sequence ID" value="TXK52336.1"/>
    <property type="molecule type" value="Genomic_DNA"/>
</dbReference>
<name>A0A5C8KE42_9BACT</name>
<keyword evidence="1" id="KW-1133">Transmembrane helix</keyword>
<comment type="caution">
    <text evidence="2">The sequence shown here is derived from an EMBL/GenBank/DDBJ whole genome shotgun (WGS) entry which is preliminary data.</text>
</comment>
<dbReference type="Proteomes" id="UP000321926">
    <property type="component" value="Unassembled WGS sequence"/>
</dbReference>
<feature type="transmembrane region" description="Helical" evidence="1">
    <location>
        <begin position="38"/>
        <end position="57"/>
    </location>
</feature>
<reference evidence="2 3" key="1">
    <citation type="submission" date="2019-08" db="EMBL/GenBank/DDBJ databases">
        <authorList>
            <person name="Shi S."/>
        </authorList>
    </citation>
    <scope>NUCLEOTIDE SEQUENCE [LARGE SCALE GENOMIC DNA]</scope>
    <source>
        <strain evidence="2 3">GY10130</strain>
    </source>
</reference>
<keyword evidence="1" id="KW-0812">Transmembrane</keyword>
<dbReference type="RefSeq" id="WP_147919908.1">
    <property type="nucleotide sequence ID" value="NZ_VRTY01000003.1"/>
</dbReference>
<gene>
    <name evidence="2" type="ORF">FVR03_01080</name>
</gene>
<keyword evidence="1" id="KW-0472">Membrane</keyword>
<keyword evidence="3" id="KW-1185">Reference proteome</keyword>
<organism evidence="2 3">
    <name type="scientific">Pontibacter qinzhouensis</name>
    <dbReference type="NCBI Taxonomy" id="2603253"/>
    <lineage>
        <taxon>Bacteria</taxon>
        <taxon>Pseudomonadati</taxon>
        <taxon>Bacteroidota</taxon>
        <taxon>Cytophagia</taxon>
        <taxon>Cytophagales</taxon>
        <taxon>Hymenobacteraceae</taxon>
        <taxon>Pontibacter</taxon>
    </lineage>
</organism>
<dbReference type="AlphaFoldDB" id="A0A5C8KE42"/>
<accession>A0A5C8KE42</accession>
<evidence type="ECO:0000256" key="1">
    <source>
        <dbReference type="SAM" id="Phobius"/>
    </source>
</evidence>
<feature type="transmembrane region" description="Helical" evidence="1">
    <location>
        <begin position="12"/>
        <end position="32"/>
    </location>
</feature>
<dbReference type="OrthoDB" id="1252460at2"/>
<protein>
    <submittedName>
        <fullName evidence="2">Uncharacterized protein</fullName>
    </submittedName>
</protein>
<proteinExistence type="predicted"/>
<sequence length="199" mass="23350">MDTPIQNKWYNKTWLVILLLLFIFPVGIYALWKSERIGQLWKIGITVLLVLGIIANLSKDKDKSSSYGEPEEIIIAAPDTVKEEPLTQEQLEAALDANKEEMRRRRLNVAEMDKRIMQARVDFQQELRNHFLDAGLDIEVSVKGKEQDELHLKYALFNAVWKRRFEKEGVFSKWHNMGFQKIVLTDGYDYYDGVTWKKK</sequence>
<evidence type="ECO:0000313" key="2">
    <source>
        <dbReference type="EMBL" id="TXK52336.1"/>
    </source>
</evidence>
<evidence type="ECO:0000313" key="3">
    <source>
        <dbReference type="Proteomes" id="UP000321926"/>
    </source>
</evidence>